<keyword evidence="3 16" id="KW-0444">Lipid biosynthesis</keyword>
<dbReference type="InterPro" id="IPR020834">
    <property type="entry name" value="LipOase_CS"/>
</dbReference>
<dbReference type="PROSITE" id="PS51393">
    <property type="entry name" value="LIPOXYGENASE_3"/>
    <property type="match status" value="1"/>
</dbReference>
<keyword evidence="14 16" id="KW-0275">Fatty acid biosynthesis</keyword>
<evidence type="ECO:0000256" key="4">
    <source>
        <dbReference type="ARBA" id="ARBA00022528"/>
    </source>
</evidence>
<proteinExistence type="evidence at transcript level"/>
<dbReference type="Gene3D" id="3.10.450.60">
    <property type="match status" value="1"/>
</dbReference>
<evidence type="ECO:0000256" key="8">
    <source>
        <dbReference type="ARBA" id="ARBA00022832"/>
    </source>
</evidence>
<feature type="compositionally biased region" description="Basic and acidic residues" evidence="17">
    <location>
        <begin position="262"/>
        <end position="278"/>
    </location>
</feature>
<dbReference type="PRINTS" id="PR00087">
    <property type="entry name" value="LIPOXYGENASE"/>
</dbReference>
<evidence type="ECO:0000256" key="9">
    <source>
        <dbReference type="ARBA" id="ARBA00022946"/>
    </source>
</evidence>
<dbReference type="GO" id="GO:0034440">
    <property type="term" value="P:lipid oxidation"/>
    <property type="evidence" value="ECO:0007669"/>
    <property type="project" value="InterPro"/>
</dbReference>
<comment type="function">
    <text evidence="16">Plant lipoxygenase may be involved in a number of diverse aspects of plant physiology including growth and development, pest resistance, and senescence or responses to wounding.</text>
</comment>
<evidence type="ECO:0000259" key="19">
    <source>
        <dbReference type="PROSITE" id="PS51393"/>
    </source>
</evidence>
<evidence type="ECO:0000256" key="11">
    <source>
        <dbReference type="ARBA" id="ARBA00023002"/>
    </source>
</evidence>
<dbReference type="Pfam" id="PF00305">
    <property type="entry name" value="Lipoxygenase"/>
    <property type="match status" value="1"/>
</dbReference>
<dbReference type="FunFam" id="3.10.450.60:FF:000005">
    <property type="entry name" value="Lipoxygenase"/>
    <property type="match status" value="1"/>
</dbReference>
<evidence type="ECO:0000313" key="20">
    <source>
        <dbReference type="EMBL" id="QAX88061.1"/>
    </source>
</evidence>
<dbReference type="SUPFAM" id="SSF49723">
    <property type="entry name" value="Lipase/lipooxygenase domain (PLAT/LH2 domain)"/>
    <property type="match status" value="1"/>
</dbReference>
<organism evidence="20">
    <name type="scientific">Panax ginseng</name>
    <name type="common">Korean ginseng</name>
    <dbReference type="NCBI Taxonomy" id="4054"/>
    <lineage>
        <taxon>Eukaryota</taxon>
        <taxon>Viridiplantae</taxon>
        <taxon>Streptophyta</taxon>
        <taxon>Embryophyta</taxon>
        <taxon>Tracheophyta</taxon>
        <taxon>Spermatophyta</taxon>
        <taxon>Magnoliopsida</taxon>
        <taxon>eudicotyledons</taxon>
        <taxon>Gunneridae</taxon>
        <taxon>Pentapetalae</taxon>
        <taxon>asterids</taxon>
        <taxon>campanulids</taxon>
        <taxon>Apiales</taxon>
        <taxon>Araliaceae</taxon>
        <taxon>Panax</taxon>
    </lineage>
</organism>
<dbReference type="InterPro" id="IPR027433">
    <property type="entry name" value="Lipoxygenase_dom_3"/>
</dbReference>
<evidence type="ECO:0000256" key="14">
    <source>
        <dbReference type="ARBA" id="ARBA00023160"/>
    </source>
</evidence>
<feature type="region of interest" description="Disordered" evidence="17">
    <location>
        <begin position="262"/>
        <end position="296"/>
    </location>
</feature>
<dbReference type="SMART" id="SM00308">
    <property type="entry name" value="LH2"/>
    <property type="match status" value="1"/>
</dbReference>
<dbReference type="InterPro" id="IPR001246">
    <property type="entry name" value="LipOase_plant"/>
</dbReference>
<keyword evidence="10" id="KW-0223">Dioxygenase</keyword>
<keyword evidence="12" id="KW-0408">Iron</keyword>
<evidence type="ECO:0000256" key="13">
    <source>
        <dbReference type="ARBA" id="ARBA00023098"/>
    </source>
</evidence>
<dbReference type="EC" id="1.13.11.-" evidence="16"/>
<evidence type="ECO:0000256" key="7">
    <source>
        <dbReference type="ARBA" id="ARBA00022767"/>
    </source>
</evidence>
<keyword evidence="8" id="KW-0276">Fatty acid metabolism</keyword>
<dbReference type="GO" id="GO:0009507">
    <property type="term" value="C:chloroplast"/>
    <property type="evidence" value="ECO:0007669"/>
    <property type="project" value="UniProtKB-SubCell"/>
</dbReference>
<dbReference type="UniPathway" id="UPA00382"/>
<dbReference type="GO" id="GO:0046872">
    <property type="term" value="F:metal ion binding"/>
    <property type="evidence" value="ECO:0007669"/>
    <property type="project" value="UniProtKB-UniRule"/>
</dbReference>
<dbReference type="InterPro" id="IPR036392">
    <property type="entry name" value="PLAT/LH2_dom_sf"/>
</dbReference>
<dbReference type="InterPro" id="IPR001024">
    <property type="entry name" value="PLAT/LH2_dom"/>
</dbReference>
<dbReference type="PROSITE" id="PS00081">
    <property type="entry name" value="LIPOXYGENASE_2"/>
    <property type="match status" value="1"/>
</dbReference>
<evidence type="ECO:0000259" key="18">
    <source>
        <dbReference type="PROSITE" id="PS50095"/>
    </source>
</evidence>
<sequence length="906" mass="102434">MLNSQLHKYSTPLSTKTLIPWHKPFISGEAAGASFSKHQESKPSKKNKPFRVRYVPGSRIKAVQVTPATTDKATKVVATVIVQVTVGGFLSNLGWKRGLDDITDLFGKSLKLELVAAELDPATGSERETIPAFASRAGREDVDDIKYECKFTIPQNFGEIGAILVENEHRKEMFLKHIELDGFPNGRININCESWVHSKYDNPEKRIFFTSKSFIPSKTPSGLVKYRENELLAQRGDGSGERKESDRIYDYDVYNDIGDPDKNKDLARPVLGGKEHPYPRRCRTGRSRTKEDPLSESRSSFVYVPRDETFSEVKGLTFSAKTIYSVIHAVLPSLENAAIDSGLWDFHTSQPLTHCFNEGVDLGEEPKATLFNLLPRLVKTITDQGKNVLLFETPELLDRDKFAWMKDEEFGRQTLAGLNPYSLRLVTEWPLKSALDPGTYGPAESAITEELVEQQIKGIMTIEEAIKQKKLFILDYHDLLLPYVNKVRELKGTILYGSRTLFFLTPINTLKPVAIELVRPPGKGKPQWKQAYRPGWDATSAWLWKLAKAHVLAHDSGYHQLVSHWQRTHCATEPYIIATNRQLSAIHPIYRLLHPHFRYTMEINALARQALINAGGIIESLFSPGKYSIEFSSVAYDKQWRFDQEGLPADLISRGMAEEDPTVPHGLKLAIEDYPFANDGLILWDIIKMWVTDYVSHYYPESSLVESDEELNAWWKEIRTEGHADKKDEPWWPVLKTPQDLIGILTTIIWVTSGHHAAVNFGQYHYAGYFPNRPTIARTKMPTEDPTEESWKSFELRPEDEILSCFPTQIQATRVMAILDVLSNHSPDEEYIGAEPEPAWADEPIINAAFEVFSGRLKELEGIIDAKNADKNLRNRTGAGVVPYELLKPYSKPGVTGQGVPNSISI</sequence>
<dbReference type="InterPro" id="IPR000907">
    <property type="entry name" value="LipOase"/>
</dbReference>
<keyword evidence="5" id="KW-0934">Plastid</keyword>
<dbReference type="SUPFAM" id="SSF48484">
    <property type="entry name" value="Lipoxigenase"/>
    <property type="match status" value="1"/>
</dbReference>
<keyword evidence="4" id="KW-0150">Chloroplast</keyword>
<reference evidence="20" key="2">
    <citation type="submission" date="2018-01" db="EMBL/GenBank/DDBJ databases">
        <authorList>
            <person name="Kim Y.-J."/>
            <person name="Rahimi S."/>
            <person name="Yang D.-C."/>
        </authorList>
    </citation>
    <scope>NUCLEOTIDE SEQUENCE</scope>
</reference>
<evidence type="ECO:0000256" key="17">
    <source>
        <dbReference type="SAM" id="MobiDB-lite"/>
    </source>
</evidence>
<dbReference type="InterPro" id="IPR042057">
    <property type="entry name" value="Lipoxy_PLAT/LH2"/>
</dbReference>
<dbReference type="InterPro" id="IPR036226">
    <property type="entry name" value="LipOase_C_sf"/>
</dbReference>
<dbReference type="GO" id="GO:0006633">
    <property type="term" value="P:fatty acid biosynthetic process"/>
    <property type="evidence" value="ECO:0007669"/>
    <property type="project" value="UniProtKB-KW"/>
</dbReference>
<dbReference type="AlphaFoldDB" id="A0A7L4V011"/>
<feature type="domain" description="PLAT" evidence="18">
    <location>
        <begin position="78"/>
        <end position="210"/>
    </location>
</feature>
<accession>A0A7L4V011</accession>
<dbReference type="Pfam" id="PF01477">
    <property type="entry name" value="PLAT"/>
    <property type="match status" value="1"/>
</dbReference>
<dbReference type="GO" id="GO:0031408">
    <property type="term" value="P:oxylipin biosynthetic process"/>
    <property type="evidence" value="ECO:0007669"/>
    <property type="project" value="UniProtKB-UniRule"/>
</dbReference>
<evidence type="ECO:0000256" key="5">
    <source>
        <dbReference type="ARBA" id="ARBA00022640"/>
    </source>
</evidence>
<dbReference type="CDD" id="cd01751">
    <property type="entry name" value="PLAT_LH2"/>
    <property type="match status" value="1"/>
</dbReference>
<reference evidence="20" key="1">
    <citation type="journal article" date="2016" name="J. Exp. Bot.">
        <title>PgLOX6 encoding a lipoxygenase contributes to jasmonic acid biosynthesis and ginsenoside production in Panax ginseng.</title>
        <authorList>
            <person name="Rahimi S."/>
            <person name="Kim Y.J."/>
            <person name="Sukweenadhi J."/>
            <person name="Zhang D."/>
            <person name="Yang D.C."/>
        </authorList>
    </citation>
    <scope>NUCLEOTIDE SEQUENCE</scope>
</reference>
<evidence type="ECO:0000256" key="15">
    <source>
        <dbReference type="PROSITE-ProRule" id="PRU00152"/>
    </source>
</evidence>
<evidence type="ECO:0000256" key="12">
    <source>
        <dbReference type="ARBA" id="ARBA00023004"/>
    </source>
</evidence>
<dbReference type="PRINTS" id="PR00468">
    <property type="entry name" value="PLTLPOXGNASE"/>
</dbReference>
<dbReference type="GO" id="GO:0016165">
    <property type="term" value="F:linoleate 13S-lipoxygenase activity"/>
    <property type="evidence" value="ECO:0007669"/>
    <property type="project" value="UniProtKB-ARBA"/>
</dbReference>
<keyword evidence="13" id="KW-0443">Lipid metabolism</keyword>
<name>A0A7L4V011_PANGI</name>
<protein>
    <recommendedName>
        <fullName evidence="16">Lipoxygenase</fullName>
        <ecNumber evidence="16">1.13.11.-</ecNumber>
    </recommendedName>
</protein>
<keyword evidence="9" id="KW-0809">Transit peptide</keyword>
<evidence type="ECO:0000256" key="3">
    <source>
        <dbReference type="ARBA" id="ARBA00022516"/>
    </source>
</evidence>
<dbReference type="FunFam" id="4.10.375.10:FF:000001">
    <property type="entry name" value="Lipoxygenase"/>
    <property type="match status" value="1"/>
</dbReference>
<dbReference type="Gene3D" id="4.10.372.10">
    <property type="entry name" value="Lipoxygenase-1, Domain 3"/>
    <property type="match status" value="1"/>
</dbReference>
<dbReference type="InterPro" id="IPR013819">
    <property type="entry name" value="LipOase_C"/>
</dbReference>
<evidence type="ECO:0000256" key="6">
    <source>
        <dbReference type="ARBA" id="ARBA00022723"/>
    </source>
</evidence>
<comment type="pathway">
    <text evidence="16">Lipid metabolism; oxylipin biosynthesis.</text>
</comment>
<evidence type="ECO:0000256" key="1">
    <source>
        <dbReference type="ARBA" id="ARBA00004229"/>
    </source>
</evidence>
<dbReference type="Gene3D" id="4.10.375.10">
    <property type="entry name" value="Lipoxygenase-1, Domain 2"/>
    <property type="match status" value="1"/>
</dbReference>
<dbReference type="EMBL" id="MG807656">
    <property type="protein sequence ID" value="QAX88061.1"/>
    <property type="molecule type" value="mRNA"/>
</dbReference>
<keyword evidence="7 16" id="KW-0925">Oxylipin biosynthesis</keyword>
<dbReference type="Gene3D" id="2.60.60.20">
    <property type="entry name" value="PLAT/LH2 domain"/>
    <property type="match status" value="1"/>
</dbReference>
<dbReference type="FunFam" id="1.20.245.10:FF:000002">
    <property type="entry name" value="Lipoxygenase"/>
    <property type="match status" value="1"/>
</dbReference>
<comment type="similarity">
    <text evidence="2 16">Belongs to the lipoxygenase family.</text>
</comment>
<feature type="domain" description="Lipoxygenase" evidence="19">
    <location>
        <begin position="213"/>
        <end position="906"/>
    </location>
</feature>
<comment type="subcellular location">
    <subcellularLocation>
        <location evidence="1">Plastid</location>
        <location evidence="1">Chloroplast</location>
    </subcellularLocation>
</comment>
<evidence type="ECO:0000256" key="2">
    <source>
        <dbReference type="ARBA" id="ARBA00009419"/>
    </source>
</evidence>
<keyword evidence="11" id="KW-0560">Oxidoreductase</keyword>
<dbReference type="PROSITE" id="PS50095">
    <property type="entry name" value="PLAT"/>
    <property type="match status" value="1"/>
</dbReference>
<dbReference type="PANTHER" id="PTHR11771">
    <property type="entry name" value="LIPOXYGENASE"/>
    <property type="match status" value="1"/>
</dbReference>
<keyword evidence="6" id="KW-0479">Metal-binding</keyword>
<comment type="caution">
    <text evidence="15">Lacks conserved residue(s) required for the propagation of feature annotation.</text>
</comment>
<evidence type="ECO:0000256" key="10">
    <source>
        <dbReference type="ARBA" id="ARBA00022964"/>
    </source>
</evidence>
<dbReference type="Gene3D" id="1.20.245.10">
    <property type="entry name" value="Lipoxygenase-1, Domain 5"/>
    <property type="match status" value="1"/>
</dbReference>
<evidence type="ECO:0000256" key="16">
    <source>
        <dbReference type="RuleBase" id="RU003975"/>
    </source>
</evidence>